<dbReference type="VEuPathDB" id="FungiDB:CH63R_08025"/>
<dbReference type="AlphaFoldDB" id="A0A1B7YBP2"/>
<keyword evidence="1" id="KW-0472">Membrane</keyword>
<dbReference type="KEGG" id="chig:CH63R_08025"/>
<organism evidence="3 4">
    <name type="scientific">Colletotrichum higginsianum (strain IMI 349063)</name>
    <name type="common">Crucifer anthracnose fungus</name>
    <dbReference type="NCBI Taxonomy" id="759273"/>
    <lineage>
        <taxon>Eukaryota</taxon>
        <taxon>Fungi</taxon>
        <taxon>Dikarya</taxon>
        <taxon>Ascomycota</taxon>
        <taxon>Pezizomycotina</taxon>
        <taxon>Sordariomycetes</taxon>
        <taxon>Hypocreomycetidae</taxon>
        <taxon>Glomerellales</taxon>
        <taxon>Glomerellaceae</taxon>
        <taxon>Colletotrichum</taxon>
        <taxon>Colletotrichum destructivum species complex</taxon>
    </lineage>
</organism>
<dbReference type="GeneID" id="28867106"/>
<name>A0A1B7YBP2_COLHI</name>
<dbReference type="RefSeq" id="XP_018157777.1">
    <property type="nucleotide sequence ID" value="XM_018302999.1"/>
</dbReference>
<comment type="caution">
    <text evidence="3">The sequence shown here is derived from an EMBL/GenBank/DDBJ whole genome shotgun (WGS) entry which is preliminary data.</text>
</comment>
<feature type="transmembrane region" description="Helical" evidence="1">
    <location>
        <begin position="456"/>
        <end position="479"/>
    </location>
</feature>
<gene>
    <name evidence="3" type="ORF">CH63R_08025</name>
</gene>
<feature type="domain" description="CorA-like transporter" evidence="2">
    <location>
        <begin position="53"/>
        <end position="322"/>
    </location>
</feature>
<keyword evidence="4" id="KW-1185">Reference proteome</keyword>
<sequence>MDSETGVSNKEYTVLFFPSLTAARFQRPSMMASVSDLRTLYPSFDQNPTQYLATTSHGRSARDRLVKCMGDLFVADREKHNIPVRDISAAGKVDKYNIPNDDKLKKTLGGVPTSGTSNISTEDITSPFNPDAKCRFVHLCAETTVGRLELNIRMLLRLVTFYQVMPQFLDFLHVYASRHSRDRELRFSGFRTDKTLTDPVDGAMIPELGRSGRRYQLCFNLKTVSPKDGGDWKIRQAVFHHQFDLGQGTQLWIIGDPHATLKKRIVDLFPEWNLYPTSFSTVQQGFATSLEVNLDFAQWATSEWRWHILFLEERAEELTKPARIREKVHIEKLEPESLSDVQKWEEKTNDTIMAMESNVNIMRLQQKFYQDLVKDDNFPQREQEKCRKNVECYVSHLEELICETQMQITRANILVKTVGDRKTILIQHLQTQNAIIASKLTATMYEQADRSAVETIAVRIVTIVTLIYLPATFSSTFFSTDIIKFENGEVFSQVALERFLQVTLPLMFLTFFSAGLWFWMEWRKRAHRSRRFKIEYSDIFPQDEEKV</sequence>
<accession>A0A1B7YBP2</accession>
<dbReference type="InterPro" id="IPR058257">
    <property type="entry name" value="CorA-like_dom"/>
</dbReference>
<proteinExistence type="predicted"/>
<evidence type="ECO:0000313" key="3">
    <source>
        <dbReference type="EMBL" id="OBR09260.1"/>
    </source>
</evidence>
<reference evidence="4" key="1">
    <citation type="journal article" date="2017" name="BMC Genomics">
        <title>Gapless genome assembly of Colletotrichum higginsianum reveals chromosome structure and association of transposable elements with secondary metabolite gene clusters.</title>
        <authorList>
            <person name="Dallery J.-F."/>
            <person name="Lapalu N."/>
            <person name="Zampounis A."/>
            <person name="Pigne S."/>
            <person name="Luyten I."/>
            <person name="Amselem J."/>
            <person name="Wittenberg A.H.J."/>
            <person name="Zhou S."/>
            <person name="de Queiroz M.V."/>
            <person name="Robin G.P."/>
            <person name="Auger A."/>
            <person name="Hainaut M."/>
            <person name="Henrissat B."/>
            <person name="Kim K.-T."/>
            <person name="Lee Y.-H."/>
            <person name="Lespinet O."/>
            <person name="Schwartz D.C."/>
            <person name="Thon M.R."/>
            <person name="O'Connell R.J."/>
        </authorList>
    </citation>
    <scope>NUCLEOTIDE SEQUENCE [LARGE SCALE GENOMIC DNA]</scope>
    <source>
        <strain evidence="4">IMI 349063</strain>
    </source>
</reference>
<evidence type="ECO:0000256" key="1">
    <source>
        <dbReference type="SAM" id="Phobius"/>
    </source>
</evidence>
<keyword evidence="1" id="KW-1133">Transmembrane helix</keyword>
<dbReference type="OrthoDB" id="5396681at2759"/>
<dbReference type="Pfam" id="PF26616">
    <property type="entry name" value="CorA-like"/>
    <property type="match status" value="1"/>
</dbReference>
<dbReference type="Proteomes" id="UP000092177">
    <property type="component" value="Chromosome 5"/>
</dbReference>
<protein>
    <submittedName>
        <fullName evidence="3">Fungal specific transcription factor domain-containing protein</fullName>
    </submittedName>
</protein>
<dbReference type="EMBL" id="LTAN01000005">
    <property type="protein sequence ID" value="OBR09260.1"/>
    <property type="molecule type" value="Genomic_DNA"/>
</dbReference>
<feature type="transmembrane region" description="Helical" evidence="1">
    <location>
        <begin position="499"/>
        <end position="520"/>
    </location>
</feature>
<evidence type="ECO:0000313" key="4">
    <source>
        <dbReference type="Proteomes" id="UP000092177"/>
    </source>
</evidence>
<keyword evidence="1" id="KW-0812">Transmembrane</keyword>
<evidence type="ECO:0000259" key="2">
    <source>
        <dbReference type="Pfam" id="PF26616"/>
    </source>
</evidence>